<evidence type="ECO:0000256" key="1">
    <source>
        <dbReference type="ARBA" id="ARBA00001968"/>
    </source>
</evidence>
<feature type="compositionally biased region" description="Acidic residues" evidence="7">
    <location>
        <begin position="376"/>
        <end position="395"/>
    </location>
</feature>
<comment type="cofactor">
    <cofactor evidence="1 6">
        <name>a divalent metal cation</name>
        <dbReference type="ChEBI" id="CHEBI:60240"/>
    </cofactor>
</comment>
<dbReference type="Pfam" id="PF03465">
    <property type="entry name" value="eRF1_3"/>
    <property type="match status" value="1"/>
</dbReference>
<dbReference type="EMBL" id="HBGN01026619">
    <property type="protein sequence ID" value="CAD9342100.1"/>
    <property type="molecule type" value="Transcribed_RNA"/>
</dbReference>
<dbReference type="SUPFAM" id="SSF53137">
    <property type="entry name" value="Translational machinery components"/>
    <property type="match status" value="1"/>
</dbReference>
<feature type="region of interest" description="Disordered" evidence="7">
    <location>
        <begin position="376"/>
        <end position="416"/>
    </location>
</feature>
<evidence type="ECO:0000256" key="6">
    <source>
        <dbReference type="RuleBase" id="RU362019"/>
    </source>
</evidence>
<dbReference type="Gene3D" id="3.30.1330.30">
    <property type="match status" value="1"/>
</dbReference>
<organism evidence="9">
    <name type="scientific">Ditylum brightwellii</name>
    <dbReference type="NCBI Taxonomy" id="49249"/>
    <lineage>
        <taxon>Eukaryota</taxon>
        <taxon>Sar</taxon>
        <taxon>Stramenopiles</taxon>
        <taxon>Ochrophyta</taxon>
        <taxon>Bacillariophyta</taxon>
        <taxon>Mediophyceae</taxon>
        <taxon>Lithodesmiophycidae</taxon>
        <taxon>Lithodesmiales</taxon>
        <taxon>Lithodesmiaceae</taxon>
        <taxon>Ditylum</taxon>
    </lineage>
</organism>
<sequence>MKLVKKTISAKDGSGAIIVLPDTPEDLWHIYNLLQTGDHVRTTTLRKVIRETSTGSTSSNKVRMSLTIEVKKVEFDPDSIQVRLAGRNIEESEFVKMGAYHTLTVELARKLTIEKQCWDQIYLDRIEEACHPERGAEVAAIVMAAGLAHLCLVTGSLTITKARIDMNIPKKRTGSSNHSKALTKFNEAIYQAILRHVDFAKVKCVLLASPGYVKDDFYKYMMAECVRRDDRPLIENKSKFVLCRASSGHKHALEEVFSDPNIMSRLTETKVAKEVEVLNQFMRMIDTNPYKAYYGYSHVNKANEELAIESLLVTDELFRSSDVITRKKYVSLVESVRENGGKVFIFSSLHVSGAQLQQVSGVAAILRFPLPDLDELEEDAEAEDVEEEEEDGDIDWETHKKMEDSRIKEDMEDMGF</sequence>
<dbReference type="InterPro" id="IPR005140">
    <property type="entry name" value="eRF1_Pelota-like_N"/>
</dbReference>
<dbReference type="AlphaFoldDB" id="A0A6V2DQN7"/>
<dbReference type="SMART" id="SM01194">
    <property type="entry name" value="eRF1_1"/>
    <property type="match status" value="1"/>
</dbReference>
<keyword evidence="4 6" id="KW-0963">Cytoplasm</keyword>
<dbReference type="Pfam" id="PF03464">
    <property type="entry name" value="eRF1_2"/>
    <property type="match status" value="1"/>
</dbReference>
<keyword evidence="5 6" id="KW-0479">Metal-binding</keyword>
<dbReference type="NCBIfam" id="TIGR00111">
    <property type="entry name" value="pelota"/>
    <property type="match status" value="1"/>
</dbReference>
<dbReference type="InterPro" id="IPR005142">
    <property type="entry name" value="eRF1_3"/>
</dbReference>
<name>A0A6V2DQN7_9STRA</name>
<dbReference type="FunFam" id="2.30.30.870:FF:000001">
    <property type="entry name" value="Protein pelota homolog"/>
    <property type="match status" value="1"/>
</dbReference>
<evidence type="ECO:0000256" key="7">
    <source>
        <dbReference type="SAM" id="MobiDB-lite"/>
    </source>
</evidence>
<dbReference type="SUPFAM" id="SSF159065">
    <property type="entry name" value="Dom34/Pelota N-terminal domain-like"/>
    <property type="match status" value="1"/>
</dbReference>
<dbReference type="InterPro" id="IPR005141">
    <property type="entry name" value="eRF1_2"/>
</dbReference>
<dbReference type="GO" id="GO:0046872">
    <property type="term" value="F:metal ion binding"/>
    <property type="evidence" value="ECO:0007669"/>
    <property type="project" value="UniProtKB-KW"/>
</dbReference>
<proteinExistence type="inferred from homology"/>
<protein>
    <recommendedName>
        <fullName evidence="6">Protein pelota homolog</fullName>
    </recommendedName>
</protein>
<dbReference type="PANTHER" id="PTHR10853">
    <property type="entry name" value="PELOTA"/>
    <property type="match status" value="1"/>
</dbReference>
<dbReference type="Gene3D" id="2.30.30.870">
    <property type="entry name" value="Pelota, domain A"/>
    <property type="match status" value="1"/>
</dbReference>
<dbReference type="GO" id="GO:0032790">
    <property type="term" value="P:ribosome disassembly"/>
    <property type="evidence" value="ECO:0007669"/>
    <property type="project" value="TreeGrafter"/>
</dbReference>
<evidence type="ECO:0000259" key="8">
    <source>
        <dbReference type="SMART" id="SM01194"/>
    </source>
</evidence>
<dbReference type="InterPro" id="IPR058547">
    <property type="entry name" value="Pelota_N"/>
</dbReference>
<dbReference type="GO" id="GO:0070651">
    <property type="term" value="P:nonfunctional rRNA decay"/>
    <property type="evidence" value="ECO:0007669"/>
    <property type="project" value="TreeGrafter"/>
</dbReference>
<dbReference type="PANTHER" id="PTHR10853:SF0">
    <property type="entry name" value="PROTEIN PELOTA HOMOLOG"/>
    <property type="match status" value="1"/>
</dbReference>
<comment type="subcellular location">
    <subcellularLocation>
        <location evidence="2 6">Cytoplasm</location>
    </subcellularLocation>
</comment>
<comment type="function">
    <text evidence="6">Component of the Pelota-HBS1L complex, a complex that recognizes stalled ribosomes and triggers the No-Go Decay (NGD) pathway. In the Pelota-HBS1L complex, pelo recognizes ribosomes stalled at the 3' end of an mRNA and engages stalled ribosomes by destabilizing mRNA in the mRNA channel.</text>
</comment>
<reference evidence="9" key="1">
    <citation type="submission" date="2021-01" db="EMBL/GenBank/DDBJ databases">
        <authorList>
            <person name="Corre E."/>
            <person name="Pelletier E."/>
            <person name="Niang G."/>
            <person name="Scheremetjew M."/>
            <person name="Finn R."/>
            <person name="Kale V."/>
            <person name="Holt S."/>
            <person name="Cochrane G."/>
            <person name="Meng A."/>
            <person name="Brown T."/>
            <person name="Cohen L."/>
        </authorList>
    </citation>
    <scope>NUCLEOTIDE SEQUENCE</scope>
    <source>
        <strain evidence="9">Pop2</strain>
    </source>
</reference>
<dbReference type="InterPro" id="IPR042226">
    <property type="entry name" value="eFR1_2_sf"/>
</dbReference>
<comment type="similarity">
    <text evidence="3 6">Belongs to the eukaryotic release factor 1 family. Pelota subfamily.</text>
</comment>
<evidence type="ECO:0000256" key="3">
    <source>
        <dbReference type="ARBA" id="ARBA00009504"/>
    </source>
</evidence>
<dbReference type="SUPFAM" id="SSF55315">
    <property type="entry name" value="L30e-like"/>
    <property type="match status" value="1"/>
</dbReference>
<feature type="domain" description="eRF1/Pelota-like N-terminal" evidence="8">
    <location>
        <begin position="1"/>
        <end position="131"/>
    </location>
</feature>
<dbReference type="InterPro" id="IPR038069">
    <property type="entry name" value="Pelota/DOM34_N"/>
</dbReference>
<feature type="compositionally biased region" description="Basic and acidic residues" evidence="7">
    <location>
        <begin position="396"/>
        <end position="409"/>
    </location>
</feature>
<accession>A0A6V2DQN7</accession>
<dbReference type="GO" id="GO:0005737">
    <property type="term" value="C:cytoplasm"/>
    <property type="evidence" value="ECO:0007669"/>
    <property type="project" value="UniProtKB-SubCell"/>
</dbReference>
<evidence type="ECO:0000313" key="9">
    <source>
        <dbReference type="EMBL" id="CAD9342100.1"/>
    </source>
</evidence>
<dbReference type="InterPro" id="IPR004405">
    <property type="entry name" value="TF_pelota"/>
</dbReference>
<dbReference type="Gene3D" id="3.30.420.60">
    <property type="entry name" value="eRF1 domain 2"/>
    <property type="match status" value="1"/>
</dbReference>
<dbReference type="Pfam" id="PF26356">
    <property type="entry name" value="Pelota_N"/>
    <property type="match status" value="1"/>
</dbReference>
<dbReference type="FunFam" id="3.30.420.60:FF:000002">
    <property type="entry name" value="Protein pelota homolog"/>
    <property type="match status" value="1"/>
</dbReference>
<evidence type="ECO:0000256" key="2">
    <source>
        <dbReference type="ARBA" id="ARBA00004496"/>
    </source>
</evidence>
<gene>
    <name evidence="9" type="ORF">DBRI1063_LOCUS17139</name>
</gene>
<dbReference type="GO" id="GO:0070966">
    <property type="term" value="P:nuclear-transcribed mRNA catabolic process, no-go decay"/>
    <property type="evidence" value="ECO:0007669"/>
    <property type="project" value="InterPro"/>
</dbReference>
<evidence type="ECO:0000256" key="4">
    <source>
        <dbReference type="ARBA" id="ARBA00022490"/>
    </source>
</evidence>
<evidence type="ECO:0000256" key="5">
    <source>
        <dbReference type="ARBA" id="ARBA00022723"/>
    </source>
</evidence>
<dbReference type="FunFam" id="3.30.1330.30:FF:000008">
    <property type="entry name" value="Protein pelota homolog"/>
    <property type="match status" value="1"/>
</dbReference>
<dbReference type="GO" id="GO:0071025">
    <property type="term" value="P:RNA surveillance"/>
    <property type="evidence" value="ECO:0007669"/>
    <property type="project" value="InterPro"/>
</dbReference>
<dbReference type="InterPro" id="IPR029064">
    <property type="entry name" value="Ribosomal_eL30-like_sf"/>
</dbReference>
<dbReference type="GO" id="GO:0070481">
    <property type="term" value="P:nuclear-transcribed mRNA catabolic process, non-stop decay"/>
    <property type="evidence" value="ECO:0007669"/>
    <property type="project" value="InterPro"/>
</dbReference>